<dbReference type="Gene3D" id="1.10.10.580">
    <property type="entry name" value="Structural maintenance of chromosome 1. Chain E"/>
    <property type="match status" value="1"/>
</dbReference>
<dbReference type="Pfam" id="PF04824">
    <property type="entry name" value="Rad21_Rec8"/>
    <property type="match status" value="1"/>
</dbReference>
<dbReference type="GO" id="GO:0007062">
    <property type="term" value="P:sister chromatid cohesion"/>
    <property type="evidence" value="ECO:0007669"/>
    <property type="project" value="InterPro"/>
</dbReference>
<dbReference type="GO" id="GO:0005634">
    <property type="term" value="C:nucleus"/>
    <property type="evidence" value="ECO:0007669"/>
    <property type="project" value="UniProtKB-SubCell"/>
</dbReference>
<dbReference type="GO" id="GO:0003682">
    <property type="term" value="F:chromatin binding"/>
    <property type="evidence" value="ECO:0007669"/>
    <property type="project" value="TreeGrafter"/>
</dbReference>
<evidence type="ECO:0000256" key="4">
    <source>
        <dbReference type="SAM" id="MobiDB-lite"/>
    </source>
</evidence>
<feature type="region of interest" description="Disordered" evidence="4">
    <location>
        <begin position="479"/>
        <end position="507"/>
    </location>
</feature>
<dbReference type="PANTHER" id="PTHR12585">
    <property type="entry name" value="SCC1 / RAD21 FAMILY MEMBER"/>
    <property type="match status" value="1"/>
</dbReference>
<accession>A0A7S0EXJ0</accession>
<dbReference type="InterPro" id="IPR036390">
    <property type="entry name" value="WH_DNA-bd_sf"/>
</dbReference>
<feature type="region of interest" description="Disordered" evidence="4">
    <location>
        <begin position="436"/>
        <end position="463"/>
    </location>
</feature>
<proteinExistence type="inferred from homology"/>
<evidence type="ECO:0000313" key="7">
    <source>
        <dbReference type="EMBL" id="CAD8496017.1"/>
    </source>
</evidence>
<comment type="subcellular location">
    <subcellularLocation>
        <location evidence="1">Nucleus</location>
    </subcellularLocation>
</comment>
<dbReference type="PANTHER" id="PTHR12585:SF69">
    <property type="entry name" value="FI11703P"/>
    <property type="match status" value="1"/>
</dbReference>
<dbReference type="Pfam" id="PF04825">
    <property type="entry name" value="Rad21_Rec8_N"/>
    <property type="match status" value="1"/>
</dbReference>
<dbReference type="InterPro" id="IPR039781">
    <property type="entry name" value="Rad21/Rec8-like"/>
</dbReference>
<dbReference type="SUPFAM" id="SSF46785">
    <property type="entry name" value="Winged helix' DNA-binding domain"/>
    <property type="match status" value="1"/>
</dbReference>
<dbReference type="EMBL" id="HBEP01024236">
    <property type="protein sequence ID" value="CAD8496017.1"/>
    <property type="molecule type" value="Transcribed_RNA"/>
</dbReference>
<protein>
    <recommendedName>
        <fullName evidence="8">Rad21/Rec8-like protein N-terminal domain-containing protein</fullName>
    </recommendedName>
</protein>
<feature type="compositionally biased region" description="Acidic residues" evidence="4">
    <location>
        <begin position="201"/>
        <end position="214"/>
    </location>
</feature>
<feature type="compositionally biased region" description="Gly residues" evidence="4">
    <location>
        <begin position="488"/>
        <end position="499"/>
    </location>
</feature>
<feature type="compositionally biased region" description="Basic and acidic residues" evidence="4">
    <location>
        <begin position="345"/>
        <end position="358"/>
    </location>
</feature>
<evidence type="ECO:0000259" key="5">
    <source>
        <dbReference type="Pfam" id="PF04824"/>
    </source>
</evidence>
<dbReference type="InterPro" id="IPR023093">
    <property type="entry name" value="ScpA-like_C"/>
</dbReference>
<dbReference type="AlphaFoldDB" id="A0A7S0EXJ0"/>
<evidence type="ECO:0000256" key="1">
    <source>
        <dbReference type="ARBA" id="ARBA00004123"/>
    </source>
</evidence>
<feature type="compositionally biased region" description="Basic and acidic residues" evidence="4">
    <location>
        <begin position="215"/>
        <end position="229"/>
    </location>
</feature>
<feature type="domain" description="Rad21/Rec8-like protein N-terminal" evidence="6">
    <location>
        <begin position="1"/>
        <end position="99"/>
    </location>
</feature>
<dbReference type="GO" id="GO:0008278">
    <property type="term" value="C:cohesin complex"/>
    <property type="evidence" value="ECO:0007669"/>
    <property type="project" value="InterPro"/>
</dbReference>
<feature type="domain" description="Rad21/Rec8-like protein C-terminal eukaryotic" evidence="5">
    <location>
        <begin position="546"/>
        <end position="581"/>
    </location>
</feature>
<dbReference type="InterPro" id="IPR006909">
    <property type="entry name" value="Rad21/Rec8_C_eu"/>
</dbReference>
<feature type="compositionally biased region" description="Basic residues" evidence="4">
    <location>
        <begin position="306"/>
        <end position="316"/>
    </location>
</feature>
<comment type="similarity">
    <text evidence="2">Belongs to the rad21 family.</text>
</comment>
<evidence type="ECO:0000259" key="6">
    <source>
        <dbReference type="Pfam" id="PF04825"/>
    </source>
</evidence>
<feature type="region of interest" description="Disordered" evidence="4">
    <location>
        <begin position="345"/>
        <end position="366"/>
    </location>
</feature>
<dbReference type="InterPro" id="IPR006910">
    <property type="entry name" value="Rad21_Rec8_N"/>
</dbReference>
<evidence type="ECO:0000256" key="2">
    <source>
        <dbReference type="ARBA" id="ARBA00009870"/>
    </source>
</evidence>
<name>A0A7S0EXJ0_9EUKA</name>
<gene>
    <name evidence="7" type="ORF">PANT1444_LOCUS13735</name>
</gene>
<feature type="compositionally biased region" description="Low complexity" evidence="4">
    <location>
        <begin position="285"/>
        <end position="305"/>
    </location>
</feature>
<organism evidence="7">
    <name type="scientific">Phaeocystis antarctica</name>
    <dbReference type="NCBI Taxonomy" id="33657"/>
    <lineage>
        <taxon>Eukaryota</taxon>
        <taxon>Haptista</taxon>
        <taxon>Haptophyta</taxon>
        <taxon>Prymnesiophyceae</taxon>
        <taxon>Phaeocystales</taxon>
        <taxon>Phaeocystaceae</taxon>
        <taxon>Phaeocystis</taxon>
    </lineage>
</organism>
<keyword evidence="3" id="KW-0539">Nucleus</keyword>
<dbReference type="GO" id="GO:1990414">
    <property type="term" value="P:replication-born double-strand break repair via sister chromatid exchange"/>
    <property type="evidence" value="ECO:0007669"/>
    <property type="project" value="TreeGrafter"/>
</dbReference>
<evidence type="ECO:0000256" key="3">
    <source>
        <dbReference type="ARBA" id="ARBA00023242"/>
    </source>
</evidence>
<feature type="compositionally biased region" description="Acidic residues" evidence="4">
    <location>
        <begin position="447"/>
        <end position="463"/>
    </location>
</feature>
<sequence>MFYSQYVLAKKGPLGKIWLAAHMGEKKVPKVQVVATNIPESIAHIENPSVPMALRMSGHLMLGVVRIFSRKVTYLLSDCSEAMVKIKDAFRGPGGVDMAPGAATRRYDDITNPEHFDEMDLDSHFVPAQMSFAIGDDAMVGISIPDDVADNMMNDGGFGLEEGEGGFGAEESGFGHDENFEVFFEKADQPPEKRRRTLEAAADDEQAEDDEELPEIERERSAAEPRDDLMEPESELEPNAAFEQDFGGEPAAFDEFGAGEDPLAGSMDEVIMDDGLSSKAKSRRSSMAASEAEASQSQQEAGAAKPSRKASNKRKAMTFDSTIQISNGEYKRMLQDTSAITRDLVAESTKRQRQREAPSDFDLFSGAPSLSLLPPEALELDCFQPGNLNVFGRTQRATKAAAQPADAEAEGVEDEQAFQPMGEDEMGADFGMEMGGGGMEQPFGEEPLGDEEPLGEEELPLDDEPLPSVPDTFVGGSQALPNVDGNEIGKGGKGSGASPGGTAEPGAAWSARTQKMHAMLDRAFAESDGMALSFDAMVAKSKGKEKRRVVAGCFQELLFLSTHGLLELQQQKPYANIIISKAEGFDAVEVVA</sequence>
<reference evidence="7" key="1">
    <citation type="submission" date="2021-01" db="EMBL/GenBank/DDBJ databases">
        <authorList>
            <person name="Corre E."/>
            <person name="Pelletier E."/>
            <person name="Niang G."/>
            <person name="Scheremetjew M."/>
            <person name="Finn R."/>
            <person name="Kale V."/>
            <person name="Holt S."/>
            <person name="Cochrane G."/>
            <person name="Meng A."/>
            <person name="Brown T."/>
            <person name="Cohen L."/>
        </authorList>
    </citation>
    <scope>NUCLEOTIDE SEQUENCE</scope>
    <source>
        <strain evidence="7">CCMP1374</strain>
    </source>
</reference>
<evidence type="ECO:0008006" key="8">
    <source>
        <dbReference type="Google" id="ProtNLM"/>
    </source>
</evidence>
<feature type="region of interest" description="Disordered" evidence="4">
    <location>
        <begin position="184"/>
        <end position="319"/>
    </location>
</feature>